<dbReference type="Gene3D" id="3.40.50.1000">
    <property type="entry name" value="HAD superfamily/HAD-like"/>
    <property type="match status" value="1"/>
</dbReference>
<name>C7N5K3_SLAHD</name>
<dbReference type="eggNOG" id="ENOG5033ET4">
    <property type="taxonomic scope" value="Bacteria"/>
</dbReference>
<protein>
    <recommendedName>
        <fullName evidence="3">Phosphatase</fullName>
    </recommendedName>
</protein>
<reference evidence="1 2" key="1">
    <citation type="journal article" date="2009" name="Stand. Genomic Sci.">
        <title>Complete genome sequence of Slackia heliotrinireducens type strain (RHS 1).</title>
        <authorList>
            <person name="Pukall R."/>
            <person name="Lapidus A."/>
            <person name="Nolan M."/>
            <person name="Copeland A."/>
            <person name="Glavina Del Rio T."/>
            <person name="Lucas S."/>
            <person name="Chen F."/>
            <person name="Tice H."/>
            <person name="Cheng J.F."/>
            <person name="Chertkov O."/>
            <person name="Bruce D."/>
            <person name="Goodwin L."/>
            <person name="Kuske C."/>
            <person name="Brettin T."/>
            <person name="Detter J.C."/>
            <person name="Han C."/>
            <person name="Pitluck S."/>
            <person name="Pati A."/>
            <person name="Mavrommatis K."/>
            <person name="Ivanova N."/>
            <person name="Ovchinnikova G."/>
            <person name="Chen A."/>
            <person name="Palaniappan K."/>
            <person name="Schneider S."/>
            <person name="Rohde M."/>
            <person name="Chain P."/>
            <person name="D'haeseleer P."/>
            <person name="Goker M."/>
            <person name="Bristow J."/>
            <person name="Eisen J.A."/>
            <person name="Markowitz V."/>
            <person name="Kyrpides N.C."/>
            <person name="Klenk H.P."/>
            <person name="Hugenholtz P."/>
        </authorList>
    </citation>
    <scope>NUCLEOTIDE SEQUENCE [LARGE SCALE GENOMIC DNA]</scope>
    <source>
        <strain evidence="2">ATCC 29202 / DSM 20476 / NCTC 11029 / RHS 1</strain>
    </source>
</reference>
<dbReference type="AlphaFoldDB" id="C7N5K3"/>
<dbReference type="KEGG" id="shi:Shel_11540"/>
<accession>C7N5K3</accession>
<evidence type="ECO:0000313" key="2">
    <source>
        <dbReference type="Proteomes" id="UP000002026"/>
    </source>
</evidence>
<evidence type="ECO:0008006" key="3">
    <source>
        <dbReference type="Google" id="ProtNLM"/>
    </source>
</evidence>
<dbReference type="RefSeq" id="WP_012798291.1">
    <property type="nucleotide sequence ID" value="NC_013165.1"/>
</dbReference>
<dbReference type="InterPro" id="IPR023214">
    <property type="entry name" value="HAD_sf"/>
</dbReference>
<proteinExistence type="predicted"/>
<organism evidence="1 2">
    <name type="scientific">Slackia heliotrinireducens (strain ATCC 29202 / DSM 20476 / NCTC 11029 / RHS 1)</name>
    <name type="common">Peptococcus heliotrinreducens</name>
    <dbReference type="NCBI Taxonomy" id="471855"/>
    <lineage>
        <taxon>Bacteria</taxon>
        <taxon>Bacillati</taxon>
        <taxon>Actinomycetota</taxon>
        <taxon>Coriobacteriia</taxon>
        <taxon>Eggerthellales</taxon>
        <taxon>Eggerthellaceae</taxon>
        <taxon>Slackia</taxon>
    </lineage>
</organism>
<evidence type="ECO:0000313" key="1">
    <source>
        <dbReference type="EMBL" id="ACV22188.1"/>
    </source>
</evidence>
<dbReference type="EMBL" id="CP001684">
    <property type="protein sequence ID" value="ACV22188.1"/>
    <property type="molecule type" value="Genomic_DNA"/>
</dbReference>
<keyword evidence="2" id="KW-1185">Reference proteome</keyword>
<sequence length="157" mass="17445">MTKLIDYLAEPETAVVFDIDGVLCVYEFGDLSHSACPDDDWESYVVNQRPYDSALPVPVLQRFIQEKGPDRVFACSVAEDYEASGKLAFVTRHYGIPADHVRLVSSKPEKRAFLEELRDGLGLPEQRVALVEDTVKTLDALSDGSAFTTVHVTSFFA</sequence>
<dbReference type="Proteomes" id="UP000002026">
    <property type="component" value="Chromosome"/>
</dbReference>
<gene>
    <name evidence="1" type="ordered locus">Shel_11540</name>
</gene>
<dbReference type="HOGENOM" id="CLU_1676681_0_0_11"/>